<evidence type="ECO:0000313" key="4">
    <source>
        <dbReference type="Proteomes" id="UP000594029"/>
    </source>
</evidence>
<organism evidence="3 4">
    <name type="scientific">Bacillus phage Kirov</name>
    <dbReference type="NCBI Taxonomy" id="2783539"/>
    <lineage>
        <taxon>Viruses</taxon>
        <taxon>Duplodnaviria</taxon>
        <taxon>Heunggongvirae</taxon>
        <taxon>Uroviricota</taxon>
        <taxon>Caudoviricetes</taxon>
        <taxon>Andregratiavirinae</taxon>
        <taxon>Kirovvirus</taxon>
        <taxon>Kirovvirus kirov</taxon>
    </lineage>
</organism>
<gene>
    <name evidence="3" type="ORF">Kirov_33</name>
</gene>
<proteinExistence type="predicted"/>
<keyword evidence="4" id="KW-1185">Reference proteome</keyword>
<feature type="compositionally biased region" description="Basic and acidic residues" evidence="1">
    <location>
        <begin position="482"/>
        <end position="508"/>
    </location>
</feature>
<keyword evidence="2" id="KW-1133">Transmembrane helix</keyword>
<name>A0A7S6U1S2_9CAUD</name>
<evidence type="ECO:0000256" key="2">
    <source>
        <dbReference type="SAM" id="Phobius"/>
    </source>
</evidence>
<keyword evidence="2" id="KW-0472">Membrane</keyword>
<feature type="region of interest" description="Disordered" evidence="1">
    <location>
        <begin position="469"/>
        <end position="508"/>
    </location>
</feature>
<protein>
    <submittedName>
        <fullName evidence="3">Portal protein</fullName>
    </submittedName>
</protein>
<evidence type="ECO:0000256" key="1">
    <source>
        <dbReference type="SAM" id="MobiDB-lite"/>
    </source>
</evidence>
<accession>A0A7S6U1S2</accession>
<feature type="transmembrane region" description="Helical" evidence="2">
    <location>
        <begin position="79"/>
        <end position="96"/>
    </location>
</feature>
<keyword evidence="2" id="KW-0812">Transmembrane</keyword>
<dbReference type="EMBL" id="MW084976">
    <property type="protein sequence ID" value="QOV08232.1"/>
    <property type="molecule type" value="Genomic_DNA"/>
</dbReference>
<dbReference type="Proteomes" id="UP000594029">
    <property type="component" value="Segment"/>
</dbReference>
<evidence type="ECO:0000313" key="3">
    <source>
        <dbReference type="EMBL" id="QOV08232.1"/>
    </source>
</evidence>
<sequence length="508" mass="58821">MTEQNKVDRPIAMTFDSMAFARLMVNDLSKSREGRRMLKKYKQSEVREIIENYKLPKNQEKLREISNILFAKSPQYQRLLFYLSGMALFAHIIAPIKDIRKANKAKVVKQYTQIGELLKLMNLRHEMTKVLKIAFREDTFFGYIHRDKKSFYIQHIDADICQITSIEDGVFNYSIDMRYFEKDETRLQMYGKEIQVKYRQWKRTKGMKGNTTQLESYVELSPENTICIKINEDMLETFPPFAGSFDAIFDIEGFKQLRKDKEELGNYMILTQELPMRKDSDNNNDFMIDEQMMRFFHEMASDTVPENVGVITSPMKIEPVKFDRDRADNDGVAKAERDLWSGLGVSQLLFNADKSTSQGLVMSIKTDEEIVFGVLTQIQRWVNRYLKFEFSDLMFNAQILHVTHFNREEMFNMYLTSAQYGIPVKNHVSAVVGLDPIETMNMAYLENDLLEMHEEFIPLMSSHTMGAEGVAGVTGQGAGQAKPEDGRPKKDPKKVSDETARGQDKPNA</sequence>
<reference evidence="3 4" key="1">
    <citation type="submission" date="2020-10" db="EMBL/GenBank/DDBJ databases">
        <authorList>
            <person name="Kazantseva O.A."/>
            <person name="Piligrimova E.G."/>
            <person name="Shadrin A.M."/>
        </authorList>
    </citation>
    <scope>NUCLEOTIDE SEQUENCE [LARGE SCALE GENOMIC DNA]</scope>
</reference>